<evidence type="ECO:0000313" key="2">
    <source>
        <dbReference type="Proteomes" id="UP000694559"/>
    </source>
</evidence>
<proteinExistence type="predicted"/>
<keyword evidence="2" id="KW-1185">Reference proteome</keyword>
<reference evidence="1" key="1">
    <citation type="submission" date="2025-08" db="UniProtKB">
        <authorList>
            <consortium name="Ensembl"/>
        </authorList>
    </citation>
    <scope>IDENTIFICATION</scope>
</reference>
<accession>A0A8C6V4N4</accession>
<dbReference type="AlphaFoldDB" id="A0A8C6V4N4"/>
<dbReference type="Proteomes" id="UP000694559">
    <property type="component" value="Unplaced"/>
</dbReference>
<dbReference type="Ensembl" id="ENSNNAT00000000548.1">
    <property type="protein sequence ID" value="ENSNNAP00000000515.1"/>
    <property type="gene ID" value="ENSNNAG00000000368.1"/>
</dbReference>
<sequence length="121" mass="14108">GDLEELPEFPSHFLEEMEYWGIHLKYAQRCCRILFEEQHDEMVEYLKIQRELEAELETVEKEEHFEGKCLGGFRKAIWNLMENPYSSTLAKDVGDFLLSPRVLLSLATFLPGFLALPWGIG</sequence>
<organism evidence="1 2">
    <name type="scientific">Naja naja</name>
    <name type="common">Indian cobra</name>
    <dbReference type="NCBI Taxonomy" id="35670"/>
    <lineage>
        <taxon>Eukaryota</taxon>
        <taxon>Metazoa</taxon>
        <taxon>Chordata</taxon>
        <taxon>Craniata</taxon>
        <taxon>Vertebrata</taxon>
        <taxon>Euteleostomi</taxon>
        <taxon>Lepidosauria</taxon>
        <taxon>Squamata</taxon>
        <taxon>Bifurcata</taxon>
        <taxon>Unidentata</taxon>
        <taxon>Episquamata</taxon>
        <taxon>Toxicofera</taxon>
        <taxon>Serpentes</taxon>
        <taxon>Colubroidea</taxon>
        <taxon>Elapidae</taxon>
        <taxon>Elapinae</taxon>
        <taxon>Naja</taxon>
    </lineage>
</organism>
<evidence type="ECO:0000313" key="1">
    <source>
        <dbReference type="Ensembl" id="ENSNNAP00000000515.1"/>
    </source>
</evidence>
<name>A0A8C6V4N4_NAJNA</name>
<reference evidence="1" key="2">
    <citation type="submission" date="2025-09" db="UniProtKB">
        <authorList>
            <consortium name="Ensembl"/>
        </authorList>
    </citation>
    <scope>IDENTIFICATION</scope>
</reference>
<protein>
    <submittedName>
        <fullName evidence="1">Uncharacterized protein</fullName>
    </submittedName>
</protein>
<dbReference type="GeneTree" id="ENSGT00940000164521"/>